<keyword evidence="7" id="KW-1185">Reference proteome</keyword>
<dbReference type="InterPro" id="IPR030878">
    <property type="entry name" value="Ribosomal_uL15"/>
</dbReference>
<dbReference type="STRING" id="683960.A0A1E3PAZ1"/>
<feature type="non-terminal residue" evidence="6">
    <location>
        <position position="1"/>
    </location>
</feature>
<dbReference type="HAMAP" id="MF_01341">
    <property type="entry name" value="Ribosomal_uL15"/>
    <property type="match status" value="1"/>
</dbReference>
<dbReference type="InterPro" id="IPR021131">
    <property type="entry name" value="Ribosomal_uL15/eL18"/>
</dbReference>
<evidence type="ECO:0000259" key="5">
    <source>
        <dbReference type="Pfam" id="PF00828"/>
    </source>
</evidence>
<feature type="region of interest" description="Disordered" evidence="4">
    <location>
        <begin position="1"/>
        <end position="49"/>
    </location>
</feature>
<dbReference type="GeneID" id="30197790"/>
<protein>
    <recommendedName>
        <fullName evidence="5">Large ribosomal subunit protein uL15/eL18 domain-containing protein</fullName>
    </recommendedName>
</protein>
<comment type="similarity">
    <text evidence="1">Belongs to the universal ribosomal protein uL15 family.</text>
</comment>
<dbReference type="PANTHER" id="PTHR12934:SF11">
    <property type="entry name" value="LARGE RIBOSOMAL SUBUNIT PROTEIN UL15M"/>
    <property type="match status" value="1"/>
</dbReference>
<dbReference type="RefSeq" id="XP_019041745.1">
    <property type="nucleotide sequence ID" value="XM_019180544.1"/>
</dbReference>
<dbReference type="Gene3D" id="3.100.10.10">
    <property type="match status" value="1"/>
</dbReference>
<dbReference type="InterPro" id="IPR005749">
    <property type="entry name" value="Ribosomal_uL15_bac-type"/>
</dbReference>
<feature type="non-terminal residue" evidence="6">
    <location>
        <position position="223"/>
    </location>
</feature>
<evidence type="ECO:0000256" key="4">
    <source>
        <dbReference type="SAM" id="MobiDB-lite"/>
    </source>
</evidence>
<dbReference type="GO" id="GO:0006412">
    <property type="term" value="P:translation"/>
    <property type="evidence" value="ECO:0007669"/>
    <property type="project" value="InterPro"/>
</dbReference>
<dbReference type="NCBIfam" id="TIGR01071">
    <property type="entry name" value="rplO_bact"/>
    <property type="match status" value="1"/>
</dbReference>
<reference evidence="6 7" key="1">
    <citation type="journal article" date="2016" name="Proc. Natl. Acad. Sci. U.S.A.">
        <title>Comparative genomics of biotechnologically important yeasts.</title>
        <authorList>
            <person name="Riley R."/>
            <person name="Haridas S."/>
            <person name="Wolfe K.H."/>
            <person name="Lopes M.R."/>
            <person name="Hittinger C.T."/>
            <person name="Goeker M."/>
            <person name="Salamov A.A."/>
            <person name="Wisecaver J.H."/>
            <person name="Long T.M."/>
            <person name="Calvey C.H."/>
            <person name="Aerts A.L."/>
            <person name="Barry K.W."/>
            <person name="Choi C."/>
            <person name="Clum A."/>
            <person name="Coughlan A.Y."/>
            <person name="Deshpande S."/>
            <person name="Douglass A.P."/>
            <person name="Hanson S.J."/>
            <person name="Klenk H.-P."/>
            <person name="LaButti K.M."/>
            <person name="Lapidus A."/>
            <person name="Lindquist E.A."/>
            <person name="Lipzen A.M."/>
            <person name="Meier-Kolthoff J.P."/>
            <person name="Ohm R.A."/>
            <person name="Otillar R.P."/>
            <person name="Pangilinan J.L."/>
            <person name="Peng Y."/>
            <person name="Rokas A."/>
            <person name="Rosa C.A."/>
            <person name="Scheuner C."/>
            <person name="Sibirny A.A."/>
            <person name="Slot J.C."/>
            <person name="Stielow J.B."/>
            <person name="Sun H."/>
            <person name="Kurtzman C.P."/>
            <person name="Blackwell M."/>
            <person name="Grigoriev I.V."/>
            <person name="Jeffries T.W."/>
        </authorList>
    </citation>
    <scope>NUCLEOTIDE SEQUENCE [LARGE SCALE GENOMIC DNA]</scope>
    <source>
        <strain evidence="7">ATCC 58044 / CBS 1984 / NCYC 433 / NRRL Y-366-8</strain>
    </source>
</reference>
<dbReference type="OrthoDB" id="361383at2759"/>
<feature type="compositionally biased region" description="Gly residues" evidence="4">
    <location>
        <begin position="28"/>
        <end position="40"/>
    </location>
</feature>
<feature type="compositionally biased region" description="Polar residues" evidence="4">
    <location>
        <begin position="1"/>
        <end position="21"/>
    </location>
</feature>
<dbReference type="GO" id="GO:0003735">
    <property type="term" value="F:structural constituent of ribosome"/>
    <property type="evidence" value="ECO:0007669"/>
    <property type="project" value="EnsemblFungi"/>
</dbReference>
<evidence type="ECO:0000313" key="7">
    <source>
        <dbReference type="Proteomes" id="UP000094112"/>
    </source>
</evidence>
<gene>
    <name evidence="6" type="ORF">WICANDRAFT_12757</name>
</gene>
<proteinExistence type="inferred from homology"/>
<keyword evidence="2" id="KW-0689">Ribosomal protein</keyword>
<evidence type="ECO:0000256" key="3">
    <source>
        <dbReference type="ARBA" id="ARBA00023274"/>
    </source>
</evidence>
<dbReference type="InterPro" id="IPR036227">
    <property type="entry name" value="Ribosomal_uL15/eL18_sf"/>
</dbReference>
<dbReference type="SUPFAM" id="SSF52080">
    <property type="entry name" value="Ribosomal proteins L15p and L18e"/>
    <property type="match status" value="1"/>
</dbReference>
<dbReference type="EMBL" id="KV454208">
    <property type="protein sequence ID" value="ODQ62538.1"/>
    <property type="molecule type" value="Genomic_DNA"/>
</dbReference>
<dbReference type="GO" id="GO:0005762">
    <property type="term" value="C:mitochondrial large ribosomal subunit"/>
    <property type="evidence" value="ECO:0007669"/>
    <property type="project" value="EnsemblFungi"/>
</dbReference>
<sequence length="223" mass="24922">STRSVSLLSSLKPSYNSTSSIKRVGRGPSSGYGKTSGRGQKGQKARGKVKSWFEGGQTPIFKLFPKIGFNNVKALQLKEVNLIRIIQFHQDGRLDLKEGETLNMRKMKQIGLVTGTLRDGVKILATGKERLDFPIKIEATRASAEAIKAIERAGGKFTARFFTKLGLRAHLHPMHFLKTRGYIPLPGRPASKRNIDYYSNPRKRGYLIKENDPLLQAIRDAKD</sequence>
<evidence type="ECO:0000313" key="6">
    <source>
        <dbReference type="EMBL" id="ODQ62538.1"/>
    </source>
</evidence>
<dbReference type="Pfam" id="PF00828">
    <property type="entry name" value="Ribosomal_L27A"/>
    <property type="match status" value="1"/>
</dbReference>
<dbReference type="Proteomes" id="UP000094112">
    <property type="component" value="Unassembled WGS sequence"/>
</dbReference>
<dbReference type="FunFam" id="3.100.10.10:FF:000017">
    <property type="entry name" value="Mrpl10p"/>
    <property type="match status" value="1"/>
</dbReference>
<dbReference type="AlphaFoldDB" id="A0A1E3PAZ1"/>
<accession>A0A1E3PAZ1</accession>
<evidence type="ECO:0000256" key="2">
    <source>
        <dbReference type="ARBA" id="ARBA00022980"/>
    </source>
</evidence>
<keyword evidence="3" id="KW-0687">Ribonucleoprotein</keyword>
<evidence type="ECO:0000256" key="1">
    <source>
        <dbReference type="ARBA" id="ARBA00007320"/>
    </source>
</evidence>
<organism evidence="6 7">
    <name type="scientific">Wickerhamomyces anomalus (strain ATCC 58044 / CBS 1984 / NCYC 433 / NRRL Y-366-8)</name>
    <name type="common">Yeast</name>
    <name type="synonym">Hansenula anomala</name>
    <dbReference type="NCBI Taxonomy" id="683960"/>
    <lineage>
        <taxon>Eukaryota</taxon>
        <taxon>Fungi</taxon>
        <taxon>Dikarya</taxon>
        <taxon>Ascomycota</taxon>
        <taxon>Saccharomycotina</taxon>
        <taxon>Saccharomycetes</taxon>
        <taxon>Phaffomycetales</taxon>
        <taxon>Wickerhamomycetaceae</taxon>
        <taxon>Wickerhamomyces</taxon>
    </lineage>
</organism>
<name>A0A1E3PAZ1_WICAA</name>
<dbReference type="PANTHER" id="PTHR12934">
    <property type="entry name" value="50S RIBOSOMAL PROTEIN L15"/>
    <property type="match status" value="1"/>
</dbReference>
<feature type="domain" description="Large ribosomal subunit protein uL15/eL18" evidence="5">
    <location>
        <begin position="79"/>
        <end position="158"/>
    </location>
</feature>